<dbReference type="SUPFAM" id="SSF74653">
    <property type="entry name" value="TolA/TonB C-terminal domain"/>
    <property type="match status" value="1"/>
</dbReference>
<dbReference type="EMBL" id="BMXG01000013">
    <property type="protein sequence ID" value="GHC04976.1"/>
    <property type="molecule type" value="Genomic_DNA"/>
</dbReference>
<accession>A0A8J3DCE0</accession>
<gene>
    <name evidence="3" type="ORF">GCM10007047_22350</name>
</gene>
<feature type="compositionally biased region" description="Pro residues" evidence="1">
    <location>
        <begin position="91"/>
        <end position="105"/>
    </location>
</feature>
<feature type="region of interest" description="Disordered" evidence="1">
    <location>
        <begin position="72"/>
        <end position="152"/>
    </location>
</feature>
<organism evidence="3 4">
    <name type="scientific">Cerasicoccus arenae</name>
    <dbReference type="NCBI Taxonomy" id="424488"/>
    <lineage>
        <taxon>Bacteria</taxon>
        <taxon>Pseudomonadati</taxon>
        <taxon>Verrucomicrobiota</taxon>
        <taxon>Opitutia</taxon>
        <taxon>Puniceicoccales</taxon>
        <taxon>Cerasicoccaceae</taxon>
        <taxon>Cerasicoccus</taxon>
    </lineage>
</organism>
<feature type="compositionally biased region" description="Basic and acidic residues" evidence="1">
    <location>
        <begin position="106"/>
        <end position="138"/>
    </location>
</feature>
<keyword evidence="2" id="KW-0472">Membrane</keyword>
<dbReference type="Gene3D" id="3.30.1150.10">
    <property type="match status" value="1"/>
</dbReference>
<dbReference type="AlphaFoldDB" id="A0A8J3DCE0"/>
<reference evidence="3" key="1">
    <citation type="journal article" date="2014" name="Int. J. Syst. Evol. Microbiol.">
        <title>Complete genome sequence of Corynebacterium casei LMG S-19264T (=DSM 44701T), isolated from a smear-ripened cheese.</title>
        <authorList>
            <consortium name="US DOE Joint Genome Institute (JGI-PGF)"/>
            <person name="Walter F."/>
            <person name="Albersmeier A."/>
            <person name="Kalinowski J."/>
            <person name="Ruckert C."/>
        </authorList>
    </citation>
    <scope>NUCLEOTIDE SEQUENCE</scope>
    <source>
        <strain evidence="3">KCTC 12870</strain>
    </source>
</reference>
<evidence type="ECO:0000256" key="1">
    <source>
        <dbReference type="SAM" id="MobiDB-lite"/>
    </source>
</evidence>
<dbReference type="Proteomes" id="UP000642829">
    <property type="component" value="Unassembled WGS sequence"/>
</dbReference>
<keyword evidence="4" id="KW-1185">Reference proteome</keyword>
<dbReference type="Pfam" id="PF13103">
    <property type="entry name" value="TonB_2"/>
    <property type="match status" value="1"/>
</dbReference>
<sequence length="262" mass="28814">MNNNRQAFIASIVLHSIAIGLLALVIFINPIKAEEQPIVLELVILPDESPLTPATPAPPRLEVEKIQVNEIMPRDMPDINLPEPEPEPIVETPPPPPSPPVTPPKPEPKPEVVKPEPRKPQMVDLKDFLKDNKRRETKPAPTPQHQVEAPKINIKPDLSNLTSAQPSHTAQAASPFLASYQQRLRNAVELNWNKPSAGSGQETADVRFRVYPNGSIGEVTILRSNGPTAFVESIKQAVQSTISIGPRPSGWDGLMTITFRLK</sequence>
<keyword evidence="2" id="KW-0812">Transmembrane</keyword>
<comment type="caution">
    <text evidence="3">The sequence shown here is derived from an EMBL/GenBank/DDBJ whole genome shotgun (WGS) entry which is preliminary data.</text>
</comment>
<evidence type="ECO:0000313" key="4">
    <source>
        <dbReference type="Proteomes" id="UP000642829"/>
    </source>
</evidence>
<reference evidence="3" key="2">
    <citation type="submission" date="2020-09" db="EMBL/GenBank/DDBJ databases">
        <authorList>
            <person name="Sun Q."/>
            <person name="Kim S."/>
        </authorList>
    </citation>
    <scope>NUCLEOTIDE SEQUENCE</scope>
    <source>
        <strain evidence="3">KCTC 12870</strain>
    </source>
</reference>
<dbReference type="RefSeq" id="WP_189515138.1">
    <property type="nucleotide sequence ID" value="NZ_BMXG01000013.1"/>
</dbReference>
<protein>
    <submittedName>
        <fullName evidence="3">Uncharacterized protein</fullName>
    </submittedName>
</protein>
<feature type="transmembrane region" description="Helical" evidence="2">
    <location>
        <begin position="7"/>
        <end position="28"/>
    </location>
</feature>
<name>A0A8J3DCE0_9BACT</name>
<proteinExistence type="predicted"/>
<keyword evidence="2" id="KW-1133">Transmembrane helix</keyword>
<evidence type="ECO:0000256" key="2">
    <source>
        <dbReference type="SAM" id="Phobius"/>
    </source>
</evidence>
<evidence type="ECO:0000313" key="3">
    <source>
        <dbReference type="EMBL" id="GHC04976.1"/>
    </source>
</evidence>